<dbReference type="Proteomes" id="UP000252107">
    <property type="component" value="Unassembled WGS sequence"/>
</dbReference>
<dbReference type="FunFam" id="3.90.1530.30:FF:000001">
    <property type="entry name" value="Chromosome partitioning protein ParB"/>
    <property type="match status" value="1"/>
</dbReference>
<dbReference type="InterPro" id="IPR036086">
    <property type="entry name" value="ParB/Sulfiredoxin_sf"/>
</dbReference>
<reference evidence="4" key="1">
    <citation type="submission" date="2016-04" db="EMBL/GenBank/DDBJ databases">
        <authorList>
            <person name="Tabuchi Yagui T.R."/>
        </authorList>
    </citation>
    <scope>NUCLEOTIDE SEQUENCE [LARGE SCALE GENOMIC DNA]</scope>
    <source>
        <strain evidence="4">NIES-26</strain>
    </source>
</reference>
<evidence type="ECO:0000256" key="1">
    <source>
        <dbReference type="ARBA" id="ARBA00006295"/>
    </source>
</evidence>
<dbReference type="SUPFAM" id="SSF110849">
    <property type="entry name" value="ParB/Sulfiredoxin"/>
    <property type="match status" value="1"/>
</dbReference>
<name>A0A367RWH1_9NOSO</name>
<dbReference type="Pfam" id="PF17762">
    <property type="entry name" value="HTH_ParB"/>
    <property type="match status" value="1"/>
</dbReference>
<accession>A0A367RWH1</accession>
<evidence type="ECO:0000259" key="3">
    <source>
        <dbReference type="SMART" id="SM00470"/>
    </source>
</evidence>
<sequence length="315" mass="35701">MTTKKKDSLPFVVSSSSVLSSFISEEPVVGETAAEFLPLTAISLPTVQPRRYFNAQKMEQLKLSIQEHGILEPLLVRPIGKGQYELVAGERRYRAAKELALEKVPVVIRELDDKKAIQVALIENLQREDLNPIEETEGILELLTLELKEPKDEIISLLNLAANAKKRGNELTKNVLRQLEQIESVFAVIGKLTPDSFRTSRLPLLNMPVDILEALRQGRLEYTKAKVIARVDNEQQRKSLLEEAILQKLSLSEIKERVANLEIIGKNNKVNKNSYQARFLEVTSKIKQSKVWDDPNKQQKFASLLTELEQLITDV</sequence>
<dbReference type="NCBIfam" id="TIGR00180">
    <property type="entry name" value="parB_part"/>
    <property type="match status" value="1"/>
</dbReference>
<evidence type="ECO:0000313" key="5">
    <source>
        <dbReference type="Proteomes" id="UP000252107"/>
    </source>
</evidence>
<dbReference type="SMART" id="SM00470">
    <property type="entry name" value="ParB"/>
    <property type="match status" value="1"/>
</dbReference>
<organism evidence="4 5">
    <name type="scientific">Nostoc minutum NIES-26</name>
    <dbReference type="NCBI Taxonomy" id="1844469"/>
    <lineage>
        <taxon>Bacteria</taxon>
        <taxon>Bacillati</taxon>
        <taxon>Cyanobacteriota</taxon>
        <taxon>Cyanophyceae</taxon>
        <taxon>Nostocales</taxon>
        <taxon>Nostocaceae</taxon>
        <taxon>Nostoc</taxon>
    </lineage>
</organism>
<dbReference type="InterPro" id="IPR004437">
    <property type="entry name" value="ParB/RepB/Spo0J"/>
</dbReference>
<evidence type="ECO:0000313" key="4">
    <source>
        <dbReference type="EMBL" id="RCJ40060.1"/>
    </source>
</evidence>
<dbReference type="PANTHER" id="PTHR33375:SF7">
    <property type="entry name" value="CHROMOSOME 2-PARTITIONING PROTEIN PARB-RELATED"/>
    <property type="match status" value="1"/>
</dbReference>
<comment type="similarity">
    <text evidence="1">Belongs to the ParB family.</text>
</comment>
<feature type="domain" description="ParB-like N-terminal" evidence="3">
    <location>
        <begin position="35"/>
        <end position="125"/>
    </location>
</feature>
<dbReference type="Pfam" id="PF02195">
    <property type="entry name" value="ParB_N"/>
    <property type="match status" value="1"/>
</dbReference>
<dbReference type="EMBL" id="LXQD01000064">
    <property type="protein sequence ID" value="RCJ40060.1"/>
    <property type="molecule type" value="Genomic_DNA"/>
</dbReference>
<dbReference type="Gene3D" id="3.90.1530.30">
    <property type="match status" value="1"/>
</dbReference>
<comment type="caution">
    <text evidence="4">The sequence shown here is derived from an EMBL/GenBank/DDBJ whole genome shotgun (WGS) entry which is preliminary data.</text>
</comment>
<dbReference type="AlphaFoldDB" id="A0A367RWH1"/>
<dbReference type="PANTHER" id="PTHR33375">
    <property type="entry name" value="CHROMOSOME-PARTITIONING PROTEIN PARB-RELATED"/>
    <property type="match status" value="1"/>
</dbReference>
<protein>
    <submittedName>
        <fullName evidence="4">Chromosome partitioning protein ParB</fullName>
    </submittedName>
</protein>
<dbReference type="SUPFAM" id="SSF109709">
    <property type="entry name" value="KorB DNA-binding domain-like"/>
    <property type="match status" value="1"/>
</dbReference>
<proteinExistence type="inferred from homology"/>
<dbReference type="GO" id="GO:0007059">
    <property type="term" value="P:chromosome segregation"/>
    <property type="evidence" value="ECO:0007669"/>
    <property type="project" value="TreeGrafter"/>
</dbReference>
<dbReference type="InterPro" id="IPR041468">
    <property type="entry name" value="HTH_ParB/Spo0J"/>
</dbReference>
<keyword evidence="5" id="KW-1185">Reference proteome</keyword>
<gene>
    <name evidence="4" type="ORF">A6770_38470</name>
</gene>
<dbReference type="GO" id="GO:0003677">
    <property type="term" value="F:DNA binding"/>
    <property type="evidence" value="ECO:0007669"/>
    <property type="project" value="UniProtKB-KW"/>
</dbReference>
<dbReference type="GO" id="GO:0005694">
    <property type="term" value="C:chromosome"/>
    <property type="evidence" value="ECO:0007669"/>
    <property type="project" value="TreeGrafter"/>
</dbReference>
<dbReference type="Gene3D" id="1.10.10.2830">
    <property type="match status" value="1"/>
</dbReference>
<evidence type="ECO:0000256" key="2">
    <source>
        <dbReference type="ARBA" id="ARBA00023125"/>
    </source>
</evidence>
<dbReference type="InterPro" id="IPR003115">
    <property type="entry name" value="ParB_N"/>
</dbReference>
<keyword evidence="2" id="KW-0238">DNA-binding</keyword>
<dbReference type="InterPro" id="IPR050336">
    <property type="entry name" value="Chromosome_partition/occlusion"/>
</dbReference>
<dbReference type="CDD" id="cd16393">
    <property type="entry name" value="SPO0J_N"/>
    <property type="match status" value="1"/>
</dbReference>